<dbReference type="GO" id="GO:0008270">
    <property type="term" value="F:zinc ion binding"/>
    <property type="evidence" value="ECO:0007669"/>
    <property type="project" value="UniProtKB-KW"/>
</dbReference>
<dbReference type="Proteomes" id="UP000653674">
    <property type="component" value="Unassembled WGS sequence"/>
</dbReference>
<accession>A0A8J3LYX8</accession>
<evidence type="ECO:0000259" key="2">
    <source>
        <dbReference type="PROSITE" id="PS50966"/>
    </source>
</evidence>
<protein>
    <recommendedName>
        <fullName evidence="2">SWIM-type domain-containing protein</fullName>
    </recommendedName>
</protein>
<dbReference type="Pfam" id="PF04434">
    <property type="entry name" value="SWIM"/>
    <property type="match status" value="1"/>
</dbReference>
<dbReference type="EMBL" id="BONU01000043">
    <property type="protein sequence ID" value="GIG76056.1"/>
    <property type="molecule type" value="Genomic_DNA"/>
</dbReference>
<comment type="caution">
    <text evidence="3">The sequence shown here is derived from an EMBL/GenBank/DDBJ whole genome shotgun (WGS) entry which is preliminary data.</text>
</comment>
<keyword evidence="1" id="KW-0862">Zinc</keyword>
<gene>
    <name evidence="3" type="ORF">Pfl04_44600</name>
</gene>
<keyword evidence="4" id="KW-1185">Reference proteome</keyword>
<proteinExistence type="predicted"/>
<keyword evidence="1" id="KW-0479">Metal-binding</keyword>
<dbReference type="RefSeq" id="WP_373314013.1">
    <property type="nucleotide sequence ID" value="NZ_BAAAQJ010000016.1"/>
</dbReference>
<evidence type="ECO:0000313" key="4">
    <source>
        <dbReference type="Proteomes" id="UP000653674"/>
    </source>
</evidence>
<keyword evidence="1" id="KW-0863">Zinc-finger</keyword>
<dbReference type="AlphaFoldDB" id="A0A8J3LYX8"/>
<name>A0A8J3LYX8_9ACTN</name>
<dbReference type="PROSITE" id="PS50966">
    <property type="entry name" value="ZF_SWIM"/>
    <property type="match status" value="1"/>
</dbReference>
<dbReference type="PANTHER" id="PTHR38133">
    <property type="entry name" value="SLR1429 PROTEIN"/>
    <property type="match status" value="1"/>
</dbReference>
<reference evidence="3" key="1">
    <citation type="submission" date="2021-01" db="EMBL/GenBank/DDBJ databases">
        <title>Whole genome shotgun sequence of Planosporangium flavigriseum NBRC 105377.</title>
        <authorList>
            <person name="Komaki H."/>
            <person name="Tamura T."/>
        </authorList>
    </citation>
    <scope>NUCLEOTIDE SEQUENCE</scope>
    <source>
        <strain evidence="3">NBRC 105377</strain>
    </source>
</reference>
<evidence type="ECO:0000313" key="3">
    <source>
        <dbReference type="EMBL" id="GIG76056.1"/>
    </source>
</evidence>
<organism evidence="3 4">
    <name type="scientific">Planosporangium flavigriseum</name>
    <dbReference type="NCBI Taxonomy" id="373681"/>
    <lineage>
        <taxon>Bacteria</taxon>
        <taxon>Bacillati</taxon>
        <taxon>Actinomycetota</taxon>
        <taxon>Actinomycetes</taxon>
        <taxon>Micromonosporales</taxon>
        <taxon>Micromonosporaceae</taxon>
        <taxon>Planosporangium</taxon>
    </lineage>
</organism>
<dbReference type="PANTHER" id="PTHR38133:SF1">
    <property type="entry name" value="SLR1429 PROTEIN"/>
    <property type="match status" value="1"/>
</dbReference>
<evidence type="ECO:0000256" key="1">
    <source>
        <dbReference type="PROSITE-ProRule" id="PRU00325"/>
    </source>
</evidence>
<sequence length="287" mass="31245">MKFEEFGKPRKVSGGIKARSARGVIGESWWSKRFLAVLESFALGTRLTRGRAYARKGQVLSLAVAPGAVTASVQGSRAEPYSLTIGLKPFADDVWARVEEALAAQALFGAQLLAGEMPPEIEDVFRAENAPLFPESTADLSMTCSCPDWSVPCKHLAATFYLLAEAFDADPFQILYWRGRDRETLLANLRVLRTGVDELFSPAPAAPPVIPLGAGPALADLATPPLAHTLDRFWVSPVPLPPRPPTLDVEPDLLLRQLPPPGPTLGGADLTDRLRRVYRDLGQVDRR</sequence>
<dbReference type="InterPro" id="IPR007527">
    <property type="entry name" value="Znf_SWIM"/>
</dbReference>
<feature type="domain" description="SWIM-type" evidence="2">
    <location>
        <begin position="136"/>
        <end position="164"/>
    </location>
</feature>